<protein>
    <recommendedName>
        <fullName evidence="11">Oligopeptide transport system permease protein OppC</fullName>
    </recommendedName>
</protein>
<evidence type="ECO:0000256" key="12">
    <source>
        <dbReference type="RuleBase" id="RU363032"/>
    </source>
</evidence>
<evidence type="ECO:0000256" key="3">
    <source>
        <dbReference type="ARBA" id="ARBA00022475"/>
    </source>
</evidence>
<dbReference type="SUPFAM" id="SSF161098">
    <property type="entry name" value="MetI-like"/>
    <property type="match status" value="1"/>
</dbReference>
<evidence type="ECO:0000256" key="11">
    <source>
        <dbReference type="ARBA" id="ARBA00072251"/>
    </source>
</evidence>
<dbReference type="InterPro" id="IPR035906">
    <property type="entry name" value="MetI-like_sf"/>
</dbReference>
<feature type="transmembrane region" description="Helical" evidence="12">
    <location>
        <begin position="220"/>
        <end position="248"/>
    </location>
</feature>
<sequence length="373" mass="40585">MTDTPSLAPGRSLWSDAWARLRANRAASLSALYLLLMALACGLGPYVVPNDFTTINQSYTKVPPRLSAYPTPEMIGPALEQVAKRARLEIREWHLQGGEIVATLAAPRGVDARAARYFDRSDLFDGARILAASAPGTAPGTATLTAQVEHRWFLFGTDSNGRDLLARTLVAGRVSMAIGLLAGLVAVVIGVVYGAVSGFFGGKVDEAMMRLVDILYSLPFIFFVIMLVVFFGRNFLLTFLAVGAVMWLDMARIVRGQTLALKRLEFVQAAEALGVSRAGILRRHILPNLLGPVIIYMTLLVPTVIIMESFLSYLGLGVQEPMSSWGVLISQGAKNIPNANWLLFFPALFLISTLFALNFIGDGLRDALDPRDR</sequence>
<evidence type="ECO:0000256" key="4">
    <source>
        <dbReference type="ARBA" id="ARBA00022519"/>
    </source>
</evidence>
<dbReference type="CDD" id="cd06261">
    <property type="entry name" value="TM_PBP2"/>
    <property type="match status" value="1"/>
</dbReference>
<feature type="domain" description="ABC transmembrane type-1" evidence="13">
    <location>
        <begin position="172"/>
        <end position="361"/>
    </location>
</feature>
<evidence type="ECO:0000256" key="2">
    <source>
        <dbReference type="ARBA" id="ARBA00022448"/>
    </source>
</evidence>
<dbReference type="InterPro" id="IPR050366">
    <property type="entry name" value="BP-dependent_transpt_permease"/>
</dbReference>
<keyword evidence="8 12" id="KW-1133">Transmembrane helix</keyword>
<keyword evidence="9 12" id="KW-0472">Membrane</keyword>
<evidence type="ECO:0000256" key="7">
    <source>
        <dbReference type="ARBA" id="ARBA00022927"/>
    </source>
</evidence>
<feature type="transmembrane region" description="Helical" evidence="12">
    <location>
        <begin position="341"/>
        <end position="361"/>
    </location>
</feature>
<dbReference type="Pfam" id="PF00528">
    <property type="entry name" value="BPD_transp_1"/>
    <property type="match status" value="1"/>
</dbReference>
<dbReference type="PANTHER" id="PTHR43386:SF2">
    <property type="entry name" value="OLIGOPEPTIDE TRANSPORT SYSTEM PERMEASE PROTEIN OPPC"/>
    <property type="match status" value="1"/>
</dbReference>
<evidence type="ECO:0000313" key="15">
    <source>
        <dbReference type="Proteomes" id="UP001597413"/>
    </source>
</evidence>
<keyword evidence="4" id="KW-0997">Cell inner membrane</keyword>
<dbReference type="PROSITE" id="PS50928">
    <property type="entry name" value="ABC_TM1"/>
    <property type="match status" value="1"/>
</dbReference>
<comment type="subcellular location">
    <subcellularLocation>
        <location evidence="1">Cell inner membrane</location>
        <topology evidence="1">Multi-pass membrane protein</topology>
    </subcellularLocation>
    <subcellularLocation>
        <location evidence="12">Cell membrane</location>
        <topology evidence="12">Multi-pass membrane protein</topology>
    </subcellularLocation>
</comment>
<evidence type="ECO:0000256" key="10">
    <source>
        <dbReference type="ARBA" id="ARBA00024202"/>
    </source>
</evidence>
<evidence type="ECO:0000256" key="5">
    <source>
        <dbReference type="ARBA" id="ARBA00022692"/>
    </source>
</evidence>
<dbReference type="PANTHER" id="PTHR43386">
    <property type="entry name" value="OLIGOPEPTIDE TRANSPORT SYSTEM PERMEASE PROTEIN APPC"/>
    <property type="match status" value="1"/>
</dbReference>
<dbReference type="Gene3D" id="1.10.3720.10">
    <property type="entry name" value="MetI-like"/>
    <property type="match status" value="1"/>
</dbReference>
<evidence type="ECO:0000256" key="9">
    <source>
        <dbReference type="ARBA" id="ARBA00023136"/>
    </source>
</evidence>
<proteinExistence type="inferred from homology"/>
<keyword evidence="5 12" id="KW-0812">Transmembrane</keyword>
<organism evidence="14 15">
    <name type="scientific">Rhodobacter lacus</name>
    <dbReference type="NCBI Taxonomy" id="1641972"/>
    <lineage>
        <taxon>Bacteria</taxon>
        <taxon>Pseudomonadati</taxon>
        <taxon>Pseudomonadota</taxon>
        <taxon>Alphaproteobacteria</taxon>
        <taxon>Rhodobacterales</taxon>
        <taxon>Rhodobacter group</taxon>
        <taxon>Rhodobacter</taxon>
    </lineage>
</organism>
<evidence type="ECO:0000256" key="8">
    <source>
        <dbReference type="ARBA" id="ARBA00022989"/>
    </source>
</evidence>
<keyword evidence="6" id="KW-0571">Peptide transport</keyword>
<comment type="similarity">
    <text evidence="10">Belongs to the binding-protein-dependent transport system permease family. OppBC subfamily.</text>
</comment>
<dbReference type="Pfam" id="PF12911">
    <property type="entry name" value="OppC_N"/>
    <property type="match status" value="1"/>
</dbReference>
<dbReference type="Proteomes" id="UP001597413">
    <property type="component" value="Unassembled WGS sequence"/>
</dbReference>
<keyword evidence="2 12" id="KW-0813">Transport</keyword>
<gene>
    <name evidence="14" type="ORF">ACFSM0_17000</name>
</gene>
<comment type="caution">
    <text evidence="14">The sequence shown here is derived from an EMBL/GenBank/DDBJ whole genome shotgun (WGS) entry which is preliminary data.</text>
</comment>
<dbReference type="InterPro" id="IPR025966">
    <property type="entry name" value="OppC_N"/>
</dbReference>
<feature type="transmembrane region" description="Helical" evidence="12">
    <location>
        <begin position="177"/>
        <end position="200"/>
    </location>
</feature>
<keyword evidence="7" id="KW-0653">Protein transport</keyword>
<feature type="transmembrane region" description="Helical" evidence="12">
    <location>
        <begin position="26"/>
        <end position="48"/>
    </location>
</feature>
<dbReference type="InterPro" id="IPR000515">
    <property type="entry name" value="MetI-like"/>
</dbReference>
<evidence type="ECO:0000256" key="6">
    <source>
        <dbReference type="ARBA" id="ARBA00022856"/>
    </source>
</evidence>
<name>A0ABW5AE28_9RHOB</name>
<dbReference type="EMBL" id="JBHUIX010000019">
    <property type="protein sequence ID" value="MFD2175794.1"/>
    <property type="molecule type" value="Genomic_DNA"/>
</dbReference>
<keyword evidence="3" id="KW-1003">Cell membrane</keyword>
<evidence type="ECO:0000256" key="1">
    <source>
        <dbReference type="ARBA" id="ARBA00004429"/>
    </source>
</evidence>
<feature type="transmembrane region" description="Helical" evidence="12">
    <location>
        <begin position="293"/>
        <end position="316"/>
    </location>
</feature>
<evidence type="ECO:0000313" key="14">
    <source>
        <dbReference type="EMBL" id="MFD2175794.1"/>
    </source>
</evidence>
<keyword evidence="15" id="KW-1185">Reference proteome</keyword>
<accession>A0ABW5AE28</accession>
<dbReference type="RefSeq" id="WP_377393289.1">
    <property type="nucleotide sequence ID" value="NZ_JBHUIX010000019.1"/>
</dbReference>
<reference evidence="15" key="1">
    <citation type="journal article" date="2019" name="Int. J. Syst. Evol. Microbiol.">
        <title>The Global Catalogue of Microorganisms (GCM) 10K type strain sequencing project: providing services to taxonomists for standard genome sequencing and annotation.</title>
        <authorList>
            <consortium name="The Broad Institute Genomics Platform"/>
            <consortium name="The Broad Institute Genome Sequencing Center for Infectious Disease"/>
            <person name="Wu L."/>
            <person name="Ma J."/>
        </authorList>
    </citation>
    <scope>NUCLEOTIDE SEQUENCE [LARGE SCALE GENOMIC DNA]</scope>
    <source>
        <strain evidence="15">CCUG 55131</strain>
    </source>
</reference>
<evidence type="ECO:0000259" key="13">
    <source>
        <dbReference type="PROSITE" id="PS50928"/>
    </source>
</evidence>